<dbReference type="EMBL" id="JACHXD010000004">
    <property type="protein sequence ID" value="MBB3118896.1"/>
    <property type="molecule type" value="Genomic_DNA"/>
</dbReference>
<keyword evidence="1" id="KW-0732">Signal</keyword>
<name>A0A7W5FTS3_9BURK</name>
<keyword evidence="3" id="KW-1185">Reference proteome</keyword>
<dbReference type="Proteomes" id="UP000541535">
    <property type="component" value="Unassembled WGS sequence"/>
</dbReference>
<gene>
    <name evidence="2" type="ORF">FHS03_001941</name>
</gene>
<feature type="chain" id="PRO_5031273543" evidence="1">
    <location>
        <begin position="24"/>
        <end position="149"/>
    </location>
</feature>
<evidence type="ECO:0000313" key="3">
    <source>
        <dbReference type="Proteomes" id="UP000541535"/>
    </source>
</evidence>
<reference evidence="2 3" key="1">
    <citation type="submission" date="2020-08" db="EMBL/GenBank/DDBJ databases">
        <title>Genomic Encyclopedia of Type Strains, Phase III (KMG-III): the genomes of soil and plant-associated and newly described type strains.</title>
        <authorList>
            <person name="Whitman W."/>
        </authorList>
    </citation>
    <scope>NUCLEOTIDE SEQUENCE [LARGE SCALE GENOMIC DNA]</scope>
    <source>
        <strain evidence="2 3">CECT 8897</strain>
    </source>
</reference>
<evidence type="ECO:0000256" key="1">
    <source>
        <dbReference type="SAM" id="SignalP"/>
    </source>
</evidence>
<accession>A0A7W5FTS3</accession>
<organism evidence="2 3">
    <name type="scientific">Pseudoduganella violacea</name>
    <dbReference type="NCBI Taxonomy" id="1715466"/>
    <lineage>
        <taxon>Bacteria</taxon>
        <taxon>Pseudomonadati</taxon>
        <taxon>Pseudomonadota</taxon>
        <taxon>Betaproteobacteria</taxon>
        <taxon>Burkholderiales</taxon>
        <taxon>Oxalobacteraceae</taxon>
        <taxon>Telluria group</taxon>
        <taxon>Pseudoduganella</taxon>
    </lineage>
</organism>
<proteinExistence type="predicted"/>
<protein>
    <submittedName>
        <fullName evidence="2">Uncharacterized protein YbjQ (UPF0145 family)</fullName>
    </submittedName>
</protein>
<comment type="caution">
    <text evidence="2">The sequence shown here is derived from an EMBL/GenBank/DDBJ whole genome shotgun (WGS) entry which is preliminary data.</text>
</comment>
<feature type="signal peptide" evidence="1">
    <location>
        <begin position="1"/>
        <end position="23"/>
    </location>
</feature>
<evidence type="ECO:0000313" key="2">
    <source>
        <dbReference type="EMBL" id="MBB3118896.1"/>
    </source>
</evidence>
<sequence length="149" mass="16170">MKKLISMTAVLALSAAAMLPAQARDTKLTFPIAAAMADNDAQNRLGDSVKFYFGDQPHPKVLETLSTDKTSQKTNSFGKTPERSCNWAFLSAMLQLQKRANALGANAVINIVSNYNNQPWSSATEYECHDGAIMSGVALKGEFVRIDAK</sequence>
<dbReference type="RefSeq" id="WP_183440768.1">
    <property type="nucleotide sequence ID" value="NZ_JACHXD010000004.1"/>
</dbReference>
<dbReference type="AlphaFoldDB" id="A0A7W5FTS3"/>